<dbReference type="PANTHER" id="PTHR43692">
    <property type="entry name" value="UDP-N-ACETYLMURAMOYLALANINE--D-GLUTAMATE LIGASE"/>
    <property type="match status" value="1"/>
</dbReference>
<reference evidence="12 13" key="1">
    <citation type="journal article" date="2014" name="Environ. Microbiol.">
        <title>Genomic signatures of obligate host dependence in the luminous bacterial symbiont of a vertebrate.</title>
        <authorList>
            <person name="Hendry T.A."/>
            <person name="de Wet J.R."/>
            <person name="Dunlap P.V."/>
        </authorList>
    </citation>
    <scope>NUCLEOTIDE SEQUENCE [LARGE SCALE GENOMIC DNA]</scope>
    <source>
        <strain evidence="12 13">Akat1</strain>
    </source>
</reference>
<keyword evidence="5 7" id="KW-0547">Nucleotide-binding</keyword>
<keyword evidence="9" id="KW-1133">Transmembrane helix</keyword>
<dbReference type="Gene3D" id="3.40.1190.10">
    <property type="entry name" value="Mur-like, catalytic domain"/>
    <property type="match status" value="1"/>
</dbReference>
<name>S3DKS8_9GAMM</name>
<evidence type="ECO:0000256" key="3">
    <source>
        <dbReference type="ARBA" id="ARBA00022490"/>
    </source>
</evidence>
<dbReference type="EC" id="6.3.2.9" evidence="7 8"/>
<dbReference type="PANTHER" id="PTHR43692:SF1">
    <property type="entry name" value="UDP-N-ACETYLMURAMOYLALANINE--D-GLUTAMATE LIGASE"/>
    <property type="match status" value="1"/>
</dbReference>
<dbReference type="SUPFAM" id="SSF53244">
    <property type="entry name" value="MurD-like peptide ligases, peptide-binding domain"/>
    <property type="match status" value="1"/>
</dbReference>
<evidence type="ECO:0000313" key="12">
    <source>
        <dbReference type="EMBL" id="EPE37724.1"/>
    </source>
</evidence>
<feature type="domain" description="Mur ligase central" evidence="11">
    <location>
        <begin position="113"/>
        <end position="281"/>
    </location>
</feature>
<keyword evidence="6 7" id="KW-0067">ATP-binding</keyword>
<dbReference type="RefSeq" id="WP_016503522.1">
    <property type="nucleotide sequence ID" value="NZ_AMSD01000001.1"/>
</dbReference>
<dbReference type="GO" id="GO:0071555">
    <property type="term" value="P:cell wall organization"/>
    <property type="evidence" value="ECO:0007669"/>
    <property type="project" value="UniProtKB-KW"/>
</dbReference>
<feature type="binding site" evidence="7">
    <location>
        <begin position="115"/>
        <end position="121"/>
    </location>
    <ligand>
        <name>ATP</name>
        <dbReference type="ChEBI" id="CHEBI:30616"/>
    </ligand>
</feature>
<dbReference type="InterPro" id="IPR005762">
    <property type="entry name" value="MurD"/>
</dbReference>
<dbReference type="HAMAP" id="MF_00639">
    <property type="entry name" value="MurD"/>
    <property type="match status" value="1"/>
</dbReference>
<dbReference type="AlphaFoldDB" id="S3DKS8"/>
<keyword evidence="7 8" id="KW-0573">Peptidoglycan synthesis</keyword>
<evidence type="ECO:0000256" key="5">
    <source>
        <dbReference type="ARBA" id="ARBA00022741"/>
    </source>
</evidence>
<organism evidence="12 13">
    <name type="scientific">Candidatus Photodesmus katoptron Akat1</name>
    <dbReference type="NCBI Taxonomy" id="1236703"/>
    <lineage>
        <taxon>Bacteria</taxon>
        <taxon>Pseudomonadati</taxon>
        <taxon>Pseudomonadota</taxon>
        <taxon>Gammaproteobacteria</taxon>
        <taxon>Vibrionales</taxon>
        <taxon>Vibrionaceae</taxon>
        <taxon>Candidatus Photodesmus</taxon>
    </lineage>
</organism>
<feature type="domain" description="Mur ligase C-terminal" evidence="10">
    <location>
        <begin position="304"/>
        <end position="415"/>
    </location>
</feature>
<evidence type="ECO:0000259" key="11">
    <source>
        <dbReference type="Pfam" id="PF08245"/>
    </source>
</evidence>
<comment type="subcellular location">
    <subcellularLocation>
        <location evidence="1 7 8">Cytoplasm</location>
    </subcellularLocation>
</comment>
<keyword evidence="3 7" id="KW-0963">Cytoplasm</keyword>
<dbReference type="EMBL" id="AMSD01000001">
    <property type="protein sequence ID" value="EPE37724.1"/>
    <property type="molecule type" value="Genomic_DNA"/>
</dbReference>
<dbReference type="Pfam" id="PF08245">
    <property type="entry name" value="Mur_ligase_M"/>
    <property type="match status" value="1"/>
</dbReference>
<dbReference type="eggNOG" id="COG0771">
    <property type="taxonomic scope" value="Bacteria"/>
</dbReference>
<dbReference type="SUPFAM" id="SSF53623">
    <property type="entry name" value="MurD-like peptide ligases, catalytic domain"/>
    <property type="match status" value="1"/>
</dbReference>
<dbReference type="Gene3D" id="3.40.50.720">
    <property type="entry name" value="NAD(P)-binding Rossmann-like Domain"/>
    <property type="match status" value="1"/>
</dbReference>
<keyword evidence="7 8" id="KW-0133">Cell shape</keyword>
<dbReference type="InterPro" id="IPR013221">
    <property type="entry name" value="Mur_ligase_cen"/>
</dbReference>
<dbReference type="InterPro" id="IPR036615">
    <property type="entry name" value="Mur_ligase_C_dom_sf"/>
</dbReference>
<keyword evidence="7 8" id="KW-0961">Cell wall biogenesis/degradation</keyword>
<comment type="catalytic activity">
    <reaction evidence="7 8">
        <text>UDP-N-acetyl-alpha-D-muramoyl-L-alanine + D-glutamate + ATP = UDP-N-acetyl-alpha-D-muramoyl-L-alanyl-D-glutamate + ADP + phosphate + H(+)</text>
        <dbReference type="Rhea" id="RHEA:16429"/>
        <dbReference type="ChEBI" id="CHEBI:15378"/>
        <dbReference type="ChEBI" id="CHEBI:29986"/>
        <dbReference type="ChEBI" id="CHEBI:30616"/>
        <dbReference type="ChEBI" id="CHEBI:43474"/>
        <dbReference type="ChEBI" id="CHEBI:83898"/>
        <dbReference type="ChEBI" id="CHEBI:83900"/>
        <dbReference type="ChEBI" id="CHEBI:456216"/>
        <dbReference type="EC" id="6.3.2.9"/>
    </reaction>
</comment>
<dbReference type="Proteomes" id="UP000053688">
    <property type="component" value="Unassembled WGS sequence"/>
</dbReference>
<dbReference type="InterPro" id="IPR036565">
    <property type="entry name" value="Mur-like_cat_sf"/>
</dbReference>
<comment type="pathway">
    <text evidence="2 7 8">Cell wall biogenesis; peptidoglycan biosynthesis.</text>
</comment>
<evidence type="ECO:0000256" key="9">
    <source>
        <dbReference type="SAM" id="Phobius"/>
    </source>
</evidence>
<evidence type="ECO:0000256" key="8">
    <source>
        <dbReference type="RuleBase" id="RU003664"/>
    </source>
</evidence>
<proteinExistence type="inferred from homology"/>
<evidence type="ECO:0000256" key="7">
    <source>
        <dbReference type="HAMAP-Rule" id="MF_00639"/>
    </source>
</evidence>
<dbReference type="Pfam" id="PF21799">
    <property type="entry name" value="MurD-like_N"/>
    <property type="match status" value="1"/>
</dbReference>
<dbReference type="Pfam" id="PF02875">
    <property type="entry name" value="Mur_ligase_C"/>
    <property type="match status" value="1"/>
</dbReference>
<keyword evidence="7 8" id="KW-0132">Cell division</keyword>
<dbReference type="SUPFAM" id="SSF51984">
    <property type="entry name" value="MurCD N-terminal domain"/>
    <property type="match status" value="1"/>
</dbReference>
<keyword evidence="4 7" id="KW-0436">Ligase</keyword>
<feature type="transmembrane region" description="Helical" evidence="9">
    <location>
        <begin position="6"/>
        <end position="27"/>
    </location>
</feature>
<evidence type="ECO:0000256" key="6">
    <source>
        <dbReference type="ARBA" id="ARBA00022840"/>
    </source>
</evidence>
<keyword evidence="7 8" id="KW-0131">Cell cycle</keyword>
<dbReference type="STRING" id="28176.CF66_2237"/>
<keyword evidence="13" id="KW-1185">Reference proteome</keyword>
<dbReference type="Gene3D" id="3.90.190.20">
    <property type="entry name" value="Mur ligase, C-terminal domain"/>
    <property type="match status" value="1"/>
</dbReference>
<dbReference type="UniPathway" id="UPA00219"/>
<dbReference type="PATRIC" id="fig|1236703.3.peg.173"/>
<dbReference type="GO" id="GO:0005737">
    <property type="term" value="C:cytoplasm"/>
    <property type="evidence" value="ECO:0007669"/>
    <property type="project" value="UniProtKB-SubCell"/>
</dbReference>
<accession>S3DKS8</accession>
<evidence type="ECO:0000256" key="1">
    <source>
        <dbReference type="ARBA" id="ARBA00004496"/>
    </source>
</evidence>
<keyword evidence="9" id="KW-0812">Transmembrane</keyword>
<comment type="function">
    <text evidence="7 8">Cell wall formation. Catalyzes the addition of glutamate to the nucleotide precursor UDP-N-acetylmuramoyl-L-alanine (UMA).</text>
</comment>
<gene>
    <name evidence="7 12" type="primary">murD</name>
    <name evidence="12" type="ORF">O1U_0183</name>
</gene>
<sequence>MNRWKFINYVVVVGLGVTGISVVNYLIKLPKKLTIKVIDTRLNPPGRNNLPDSVELSQGRWNLSWLFKANLIVVNPGISLLTKEIQQAIDKGIQVVGDIELFSWQVDKPVIAVTGSNGKSTVVDLAGLLAKSSGVNVAVGGNIGIPALDLLQRKVELYILEISSFQLETTSSLNLTAAAFLNLSIDHLDRYQSMEAYRRAKLRIFKNAKTCIVNGNDISTFPDDSSKKILKCGFNNSFQFKLGNYKGKEHLIANGRPVIASDSIAMIGYHNFSNVLFVLALLSESGVDYNKGIALLKSYRGLQHRCQVVLNNNGIKWVNDSKSTNVASTLAALYQLTCPGKLYLLVGGDSKNANLSALKPILKNLNVELCCFGRDGKKFMLLHSSAKLYDSINSIISTIITRIKKGDIVMLSPACSSSDQFENFMKRGDLFVELAKKFSNLGLE</sequence>
<dbReference type="GO" id="GO:0008360">
    <property type="term" value="P:regulation of cell shape"/>
    <property type="evidence" value="ECO:0007669"/>
    <property type="project" value="UniProtKB-KW"/>
</dbReference>
<evidence type="ECO:0000313" key="13">
    <source>
        <dbReference type="Proteomes" id="UP000053688"/>
    </source>
</evidence>
<dbReference type="NCBIfam" id="TIGR01087">
    <property type="entry name" value="murD"/>
    <property type="match status" value="1"/>
</dbReference>
<comment type="caution">
    <text evidence="12">The sequence shown here is derived from an EMBL/GenBank/DDBJ whole genome shotgun (WGS) entry which is preliminary data.</text>
</comment>
<keyword evidence="9" id="KW-0472">Membrane</keyword>
<protein>
    <recommendedName>
        <fullName evidence="7 8">UDP-N-acetylmuramoylalanine--D-glutamate ligase</fullName>
        <ecNumber evidence="7 8">6.3.2.9</ecNumber>
    </recommendedName>
    <alternativeName>
        <fullName evidence="7">D-glutamic acid-adding enzyme</fullName>
    </alternativeName>
    <alternativeName>
        <fullName evidence="7">UDP-N-acetylmuramoyl-L-alanyl-D-glutamate synthetase</fullName>
    </alternativeName>
</protein>
<dbReference type="InterPro" id="IPR004101">
    <property type="entry name" value="Mur_ligase_C"/>
</dbReference>
<comment type="similarity">
    <text evidence="7">Belongs to the MurCDEF family.</text>
</comment>
<dbReference type="GO" id="GO:0051301">
    <property type="term" value="P:cell division"/>
    <property type="evidence" value="ECO:0007669"/>
    <property type="project" value="UniProtKB-KW"/>
</dbReference>
<evidence type="ECO:0000256" key="4">
    <source>
        <dbReference type="ARBA" id="ARBA00022598"/>
    </source>
</evidence>
<dbReference type="GO" id="GO:0005524">
    <property type="term" value="F:ATP binding"/>
    <property type="evidence" value="ECO:0007669"/>
    <property type="project" value="UniProtKB-UniRule"/>
</dbReference>
<evidence type="ECO:0000256" key="2">
    <source>
        <dbReference type="ARBA" id="ARBA00004752"/>
    </source>
</evidence>
<evidence type="ECO:0000259" key="10">
    <source>
        <dbReference type="Pfam" id="PF02875"/>
    </source>
</evidence>
<dbReference type="GO" id="GO:0008764">
    <property type="term" value="F:UDP-N-acetylmuramoylalanine-D-glutamate ligase activity"/>
    <property type="evidence" value="ECO:0007669"/>
    <property type="project" value="UniProtKB-UniRule"/>
</dbReference>
<dbReference type="GO" id="GO:0009252">
    <property type="term" value="P:peptidoglycan biosynthetic process"/>
    <property type="evidence" value="ECO:0007669"/>
    <property type="project" value="UniProtKB-UniRule"/>
</dbReference>